<dbReference type="KEGG" id="cko:CKO_04906"/>
<proteinExistence type="predicted"/>
<dbReference type="Proteomes" id="UP000008148">
    <property type="component" value="Chromosome"/>
</dbReference>
<accession>A8AR37</accession>
<name>A8AR37_CITK8</name>
<sequence length="31" mass="3740">MLYLFELSRFIPVNAVSYLLNNGRQDIFHLR</sequence>
<organism evidence="1 2">
    <name type="scientific">Citrobacter koseri (strain ATCC BAA-895 / CDC 4225-83 / SGSC4696)</name>
    <dbReference type="NCBI Taxonomy" id="290338"/>
    <lineage>
        <taxon>Bacteria</taxon>
        <taxon>Pseudomonadati</taxon>
        <taxon>Pseudomonadota</taxon>
        <taxon>Gammaproteobacteria</taxon>
        <taxon>Enterobacterales</taxon>
        <taxon>Enterobacteriaceae</taxon>
        <taxon>Citrobacter</taxon>
    </lineage>
</organism>
<protein>
    <submittedName>
        <fullName evidence="1">Uncharacterized protein</fullName>
    </submittedName>
</protein>
<dbReference type="HOGENOM" id="CLU_3395812_0_0_6"/>
<evidence type="ECO:0000313" key="2">
    <source>
        <dbReference type="Proteomes" id="UP000008148"/>
    </source>
</evidence>
<dbReference type="EMBL" id="CP000822">
    <property type="protein sequence ID" value="ABV15950.1"/>
    <property type="molecule type" value="Genomic_DNA"/>
</dbReference>
<keyword evidence="2" id="KW-1185">Reference proteome</keyword>
<evidence type="ECO:0000313" key="1">
    <source>
        <dbReference type="EMBL" id="ABV15950.1"/>
    </source>
</evidence>
<gene>
    <name evidence="1" type="ordered locus">CKO_04906</name>
</gene>
<reference evidence="1 2" key="1">
    <citation type="submission" date="2007-08" db="EMBL/GenBank/DDBJ databases">
        <authorList>
            <consortium name="The Citrobacter koseri Genome Sequencing Project"/>
            <person name="McClelland M."/>
            <person name="Sanderson E.K."/>
            <person name="Porwollik S."/>
            <person name="Spieth J."/>
            <person name="Clifton W.S."/>
            <person name="Latreille P."/>
            <person name="Courtney L."/>
            <person name="Wang C."/>
            <person name="Pepin K."/>
            <person name="Bhonagiri V."/>
            <person name="Nash W."/>
            <person name="Johnson M."/>
            <person name="Thiruvilangam P."/>
            <person name="Wilson R."/>
        </authorList>
    </citation>
    <scope>NUCLEOTIDE SEQUENCE [LARGE SCALE GENOMIC DNA]</scope>
    <source>
        <strain evidence="2">ATCC BAA-895 / CDC 4225-83 / SGSC4696</strain>
    </source>
</reference>
<dbReference type="AlphaFoldDB" id="A8AR37"/>